<evidence type="ECO:0000313" key="2">
    <source>
        <dbReference type="Proteomes" id="UP001148737"/>
    </source>
</evidence>
<sequence>MSGAEVLGIISAVISIADATFKLYSAAKDEAGLPPNFKAVATKFPLISKLLEDAERFVEDGADEGLFLTLMPIVIDCNQKATQLQQLFEKVIAAEDDSRFERYVKAARTIGKGGRVETLMKAILEDLQLLTMKIPQAVSRRGQENLTGAIEDASKMEPSLPDGFENAPAFANYGSGAQNVNYGAGNLYNHHNNGPGSQYVGTNHIGSSNDFIAFGDNNFRFQAEMIKGSVNIYPGQPAPQYKAEEHGACLRDLFITDPLDDKQQLKRKKGDRVAGTCEWILGTEHMTAWLGSRKHQDSKSHTNKVLWLHGNPGTGKSTLAIFLTDELSTSFSATDGKSLAYFFCDSAFDTRRTATSVIRGLLLQLIHQHPPLLRHVLEKYSERKAKLFESFDALWAIFIKAADDKDTGRKYFIIDALDECEADSQKTLLHQLRDTFHSPDAPSNIQFFLTSRPYPEIRKYLNSFTCMDFACFPDVKRDIDRYIKERVEHLEEYTEKMKARVTEILKYKAAGTFLWVGIACKELEDIPSKDAISVLEAMPSDLHALYERLFSAALKKEREKDTMRLIMGFVAVSRRPLTLLELSEACRLCQDEDDVQTRTQFMREYVESCRLMVVIQDGKVLLLHQSVKDYLVTAGDQARFSELQVHADLAYRCLDHLIEQFHNKKQNAGCFSDYATREWPNHAHLAQSEFVVMATQAEFFQIISPCRESWLAAYHGFSESSHDASSHQLSVLHVAARWGIPAIMQHVFDSYDQHNTAKKFARLSDAPHATELDCQKSESDDEVMALPSEQAGDEIRNEKGHGTVFEPLPAIDGADSNSKDGNGRVPQLWTTERGREAVARPVLTTIDGNETSTIQQASRMTCSSDATESAPLLPEKDAYDKWANSEGRTPLHWASENGHVDVVKLLLAFKTHLLSVISGASKITADIDHMTALHYTVPNTSKEMAQYLLDAGVSINTGVARWDGSRGKTESKPRCVPHDGSDSVVGCSIHSGLTALHYAALTGCKNMTQYLLAQGANPNARSVYDETPLHLALKRDLRLITGYDPDGDGEYGEIWGFVEQHRLAVLTLLLSKGSTDVNAKDKYGASPLHCVKYENKKAPNVIKLLIERGADISAKNNQGQTALHLACSEPCLRSFIALVKQGADTAAIDLEGQNVVHYAAHAGNTKLVKVLAQKWPPTLVAARDKHGRNALHHLARESHHADEETVESLVSAGVSAKDLDDEGSSPLSLYLTTFLPLPPNAAAVVRQFFRGGSNPSFKTRDDSNLALLYAKSCKSGVEVLQTLEEFGVDLAAKDSEGRTLLHHAAIAGSLTEQAFHFLRDKTGLDRHLQDHHGKTPFQYATEERRKKRHPCTYDSDRWSRTEKILLSVPKIL</sequence>
<proteinExistence type="predicted"/>
<keyword evidence="2" id="KW-1185">Reference proteome</keyword>
<dbReference type="Proteomes" id="UP001148737">
    <property type="component" value="Unassembled WGS sequence"/>
</dbReference>
<reference evidence="1" key="1">
    <citation type="submission" date="2022-07" db="EMBL/GenBank/DDBJ databases">
        <title>Genome Sequence of Lecanicillium saksenae.</title>
        <authorList>
            <person name="Buettner E."/>
        </authorList>
    </citation>
    <scope>NUCLEOTIDE SEQUENCE</scope>
    <source>
        <strain evidence="1">VT-O1</strain>
    </source>
</reference>
<accession>A0ACC1RA59</accession>
<gene>
    <name evidence="1" type="ORF">NLG97_g98</name>
</gene>
<evidence type="ECO:0000313" key="1">
    <source>
        <dbReference type="EMBL" id="KAJ3499726.1"/>
    </source>
</evidence>
<protein>
    <submittedName>
        <fullName evidence="1">Uncharacterized protein</fullName>
    </submittedName>
</protein>
<name>A0ACC1RA59_9HYPO</name>
<comment type="caution">
    <text evidence="1">The sequence shown here is derived from an EMBL/GenBank/DDBJ whole genome shotgun (WGS) entry which is preliminary data.</text>
</comment>
<dbReference type="EMBL" id="JANAKD010000003">
    <property type="protein sequence ID" value="KAJ3499726.1"/>
    <property type="molecule type" value="Genomic_DNA"/>
</dbReference>
<organism evidence="1 2">
    <name type="scientific">Lecanicillium saksenae</name>
    <dbReference type="NCBI Taxonomy" id="468837"/>
    <lineage>
        <taxon>Eukaryota</taxon>
        <taxon>Fungi</taxon>
        <taxon>Dikarya</taxon>
        <taxon>Ascomycota</taxon>
        <taxon>Pezizomycotina</taxon>
        <taxon>Sordariomycetes</taxon>
        <taxon>Hypocreomycetidae</taxon>
        <taxon>Hypocreales</taxon>
        <taxon>Cordycipitaceae</taxon>
        <taxon>Lecanicillium</taxon>
    </lineage>
</organism>